<dbReference type="InterPro" id="IPR051795">
    <property type="entry name" value="Glycosyl_Hydrlase_43"/>
</dbReference>
<dbReference type="Gene3D" id="2.115.10.20">
    <property type="entry name" value="Glycosyl hydrolase domain, family 43"/>
    <property type="match status" value="1"/>
</dbReference>
<evidence type="ECO:0000256" key="2">
    <source>
        <dbReference type="ARBA" id="ARBA00022801"/>
    </source>
</evidence>
<comment type="similarity">
    <text evidence="1">Belongs to the glycosyl hydrolase 43 family.</text>
</comment>
<protein>
    <recommendedName>
        <fullName evidence="6">Glycosyl hydrolases family 43</fullName>
    </recommendedName>
</protein>
<dbReference type="RefSeq" id="WP_345412737.1">
    <property type="nucleotide sequence ID" value="NZ_BAABKX010000019.1"/>
</dbReference>
<name>A0AAV3UP09_9EURY</name>
<dbReference type="GO" id="GO:0004553">
    <property type="term" value="F:hydrolase activity, hydrolyzing O-glycosyl compounds"/>
    <property type="evidence" value="ECO:0007669"/>
    <property type="project" value="InterPro"/>
</dbReference>
<dbReference type="EMBL" id="BAABKX010000019">
    <property type="protein sequence ID" value="GAA5060918.1"/>
    <property type="molecule type" value="Genomic_DNA"/>
</dbReference>
<reference evidence="4 5" key="1">
    <citation type="journal article" date="2019" name="Int. J. Syst. Evol. Microbiol.">
        <title>The Global Catalogue of Microorganisms (GCM) 10K type strain sequencing project: providing services to taxonomists for standard genome sequencing and annotation.</title>
        <authorList>
            <consortium name="The Broad Institute Genomics Platform"/>
            <consortium name="The Broad Institute Genome Sequencing Center for Infectious Disease"/>
            <person name="Wu L."/>
            <person name="Ma J."/>
        </authorList>
    </citation>
    <scope>NUCLEOTIDE SEQUENCE [LARGE SCALE GENOMIC DNA]</scope>
    <source>
        <strain evidence="4 5">JCM 17504</strain>
    </source>
</reference>
<keyword evidence="2" id="KW-0378">Hydrolase</keyword>
<evidence type="ECO:0000313" key="5">
    <source>
        <dbReference type="Proteomes" id="UP001501729"/>
    </source>
</evidence>
<keyword evidence="3" id="KW-0326">Glycosidase</keyword>
<proteinExistence type="inferred from homology"/>
<accession>A0AAV3UP09</accession>
<gene>
    <name evidence="4" type="ORF">GCM10025751_46590</name>
</gene>
<dbReference type="AlphaFoldDB" id="A0AAV3UP09"/>
<dbReference type="Proteomes" id="UP001501729">
    <property type="component" value="Unassembled WGS sequence"/>
</dbReference>
<evidence type="ECO:0008006" key="6">
    <source>
        <dbReference type="Google" id="ProtNLM"/>
    </source>
</evidence>
<dbReference type="SUPFAM" id="SSF75005">
    <property type="entry name" value="Arabinanase/levansucrase/invertase"/>
    <property type="match status" value="1"/>
</dbReference>
<comment type="caution">
    <text evidence="4">The sequence shown here is derived from an EMBL/GenBank/DDBJ whole genome shotgun (WGS) entry which is preliminary data.</text>
</comment>
<dbReference type="GeneID" id="68615648"/>
<dbReference type="InterPro" id="IPR023296">
    <property type="entry name" value="Glyco_hydro_beta-prop_sf"/>
</dbReference>
<dbReference type="PANTHER" id="PTHR42812">
    <property type="entry name" value="BETA-XYLOSIDASE"/>
    <property type="match status" value="1"/>
</dbReference>
<organism evidence="4 5">
    <name type="scientific">Haladaptatus pallidirubidus</name>
    <dbReference type="NCBI Taxonomy" id="1008152"/>
    <lineage>
        <taxon>Archaea</taxon>
        <taxon>Methanobacteriati</taxon>
        <taxon>Methanobacteriota</taxon>
        <taxon>Stenosarchaea group</taxon>
        <taxon>Halobacteria</taxon>
        <taxon>Halobacteriales</taxon>
        <taxon>Haladaptataceae</taxon>
        <taxon>Haladaptatus</taxon>
    </lineage>
</organism>
<dbReference type="GO" id="GO:0005975">
    <property type="term" value="P:carbohydrate metabolic process"/>
    <property type="evidence" value="ECO:0007669"/>
    <property type="project" value="InterPro"/>
</dbReference>
<dbReference type="PANTHER" id="PTHR42812:SF12">
    <property type="entry name" value="BETA-XYLOSIDASE-RELATED"/>
    <property type="match status" value="1"/>
</dbReference>
<keyword evidence="5" id="KW-1185">Reference proteome</keyword>
<sequence>MTYENPVLPGSHPDSRVGDDYYLVTSSFNYFPGVPLYHSDNLILGERLGHCLMRESQLVLGDTRSSGGIFAPTLRHHDGTFYLVTTHVDGGGHFVVSADDPAGEWSDPIDIGAPGFDPDLFFDDGTAYFTYAAGPTLAETTIQRTALNLVMEAVGDTCGIEGSFCEAPHLYERDSVYTFASMPNVK</sequence>
<evidence type="ECO:0000313" key="4">
    <source>
        <dbReference type="EMBL" id="GAA5060918.1"/>
    </source>
</evidence>
<dbReference type="Pfam" id="PF04616">
    <property type="entry name" value="Glyco_hydro_43"/>
    <property type="match status" value="1"/>
</dbReference>
<evidence type="ECO:0000256" key="1">
    <source>
        <dbReference type="ARBA" id="ARBA00009865"/>
    </source>
</evidence>
<dbReference type="InterPro" id="IPR006710">
    <property type="entry name" value="Glyco_hydro_43"/>
</dbReference>
<evidence type="ECO:0000256" key="3">
    <source>
        <dbReference type="ARBA" id="ARBA00023295"/>
    </source>
</evidence>